<dbReference type="NCBIfam" id="NF045760">
    <property type="entry name" value="YtpR"/>
    <property type="match status" value="1"/>
</dbReference>
<keyword evidence="2" id="KW-0694">RNA-binding</keyword>
<dbReference type="Gene3D" id="2.40.50.140">
    <property type="entry name" value="Nucleic acid-binding proteins"/>
    <property type="match status" value="1"/>
</dbReference>
<dbReference type="CDD" id="cd02796">
    <property type="entry name" value="tRNA_bind_bactPheRS"/>
    <property type="match status" value="1"/>
</dbReference>
<dbReference type="EMBL" id="BARU01001244">
    <property type="protein sequence ID" value="GAH30384.1"/>
    <property type="molecule type" value="Genomic_DNA"/>
</dbReference>
<reference evidence="4" key="1">
    <citation type="journal article" date="2014" name="Front. Microbiol.">
        <title>High frequency of phylogenetically diverse reductive dehalogenase-homologous genes in deep subseafloor sedimentary metagenomes.</title>
        <authorList>
            <person name="Kawai M."/>
            <person name="Futagami T."/>
            <person name="Toyoda A."/>
            <person name="Takaki Y."/>
            <person name="Nishi S."/>
            <person name="Hori S."/>
            <person name="Arai W."/>
            <person name="Tsubouchi T."/>
            <person name="Morono Y."/>
            <person name="Uchiyama I."/>
            <person name="Ito T."/>
            <person name="Fujiyama A."/>
            <person name="Inagaki F."/>
            <person name="Takami H."/>
        </authorList>
    </citation>
    <scope>NUCLEOTIDE SEQUENCE</scope>
    <source>
        <strain evidence="4">Expedition CK06-06</strain>
    </source>
</reference>
<sequence length="128" mass="14143">MQVSYNLLKEYVDIDISAEELAQRLTINGIILERTENISTEVEKVVVGRINAIDQHPENKKLSVCQVDIKEKTLQIICGAKNMKVSDKVAVALEGAKLPQIGIIKSKKFKNVLSSGMLCSAYELGIEP</sequence>
<keyword evidence="1" id="KW-0820">tRNA-binding</keyword>
<comment type="caution">
    <text evidence="4">The sequence shown here is derived from an EMBL/GenBank/DDBJ whole genome shotgun (WGS) entry which is preliminary data.</text>
</comment>
<dbReference type="PROSITE" id="PS50886">
    <property type="entry name" value="TRBD"/>
    <property type="match status" value="1"/>
</dbReference>
<protein>
    <recommendedName>
        <fullName evidence="3">tRNA-binding domain-containing protein</fullName>
    </recommendedName>
</protein>
<dbReference type="SUPFAM" id="SSF50249">
    <property type="entry name" value="Nucleic acid-binding proteins"/>
    <property type="match status" value="1"/>
</dbReference>
<dbReference type="InterPro" id="IPR002547">
    <property type="entry name" value="tRNA-bd_dom"/>
</dbReference>
<feature type="domain" description="TRNA-binding" evidence="3">
    <location>
        <begin position="39"/>
        <end position="128"/>
    </location>
</feature>
<gene>
    <name evidence="4" type="ORF">S03H2_03381</name>
</gene>
<evidence type="ECO:0000256" key="1">
    <source>
        <dbReference type="ARBA" id="ARBA00022555"/>
    </source>
</evidence>
<evidence type="ECO:0000256" key="2">
    <source>
        <dbReference type="ARBA" id="ARBA00022884"/>
    </source>
</evidence>
<dbReference type="AlphaFoldDB" id="X1FLX7"/>
<dbReference type="InterPro" id="IPR012340">
    <property type="entry name" value="NA-bd_OB-fold"/>
</dbReference>
<evidence type="ECO:0000259" key="3">
    <source>
        <dbReference type="PROSITE" id="PS50886"/>
    </source>
</evidence>
<proteinExistence type="predicted"/>
<dbReference type="GO" id="GO:0000049">
    <property type="term" value="F:tRNA binding"/>
    <property type="evidence" value="ECO:0007669"/>
    <property type="project" value="UniProtKB-KW"/>
</dbReference>
<dbReference type="InterPro" id="IPR033714">
    <property type="entry name" value="tRNA_bind_bactPheRS"/>
</dbReference>
<evidence type="ECO:0000313" key="4">
    <source>
        <dbReference type="EMBL" id="GAH30384.1"/>
    </source>
</evidence>
<organism evidence="4">
    <name type="scientific">marine sediment metagenome</name>
    <dbReference type="NCBI Taxonomy" id="412755"/>
    <lineage>
        <taxon>unclassified sequences</taxon>
        <taxon>metagenomes</taxon>
        <taxon>ecological metagenomes</taxon>
    </lineage>
</organism>
<dbReference type="Pfam" id="PF01588">
    <property type="entry name" value="tRNA_bind"/>
    <property type="match status" value="1"/>
</dbReference>
<feature type="non-terminal residue" evidence="4">
    <location>
        <position position="128"/>
    </location>
</feature>
<accession>X1FLX7</accession>
<name>X1FLX7_9ZZZZ</name>